<dbReference type="InterPro" id="IPR027417">
    <property type="entry name" value="P-loop_NTPase"/>
</dbReference>
<comment type="caution">
    <text evidence="3">The sequence shown here is derived from an EMBL/GenBank/DDBJ whole genome shotgun (WGS) entry which is preliminary data.</text>
</comment>
<dbReference type="Gene3D" id="3.40.50.300">
    <property type="entry name" value="P-loop containing nucleotide triphosphate hydrolases"/>
    <property type="match status" value="1"/>
</dbReference>
<dbReference type="SUPFAM" id="SSF52540">
    <property type="entry name" value="P-loop containing nucleoside triphosphate hydrolases"/>
    <property type="match status" value="1"/>
</dbReference>
<accession>A0ABN7N8Q0</accession>
<gene>
    <name evidence="3" type="ORF">R69776_08072</name>
</gene>
<dbReference type="Proteomes" id="UP000673821">
    <property type="component" value="Unassembled WGS sequence"/>
</dbReference>
<name>A0ABN7N8Q0_9BURK</name>
<evidence type="ECO:0000256" key="1">
    <source>
        <dbReference type="SAM" id="MobiDB-lite"/>
    </source>
</evidence>
<feature type="domain" description="IstB-like ATP-binding" evidence="2">
    <location>
        <begin position="2"/>
        <end position="133"/>
    </location>
</feature>
<dbReference type="Pfam" id="PF01695">
    <property type="entry name" value="IstB_IS21"/>
    <property type="match status" value="1"/>
</dbReference>
<sequence>MGTLRSFLTEALGQCAARQGRDVLFVTQTDLIKKLHAARSTGLYERKFQQFVRVPLPIIDDFALKPLRAPHDEDFHDLVAGRYERAAPILTSNLDLNEWGDAFPDNRVLGAATLDPLRHGAYRIVFEGESFRKPKPMPENGENAVAKSSKKPHS</sequence>
<keyword evidence="4" id="KW-1185">Reference proteome</keyword>
<dbReference type="RefSeq" id="WP_413231562.1">
    <property type="nucleotide sequence ID" value="NZ_CAJNAW010000055.1"/>
</dbReference>
<reference evidence="3 4" key="1">
    <citation type="submission" date="2021-02" db="EMBL/GenBank/DDBJ databases">
        <authorList>
            <person name="Vanwijnsberghe S."/>
        </authorList>
    </citation>
    <scope>NUCLEOTIDE SEQUENCE [LARGE SCALE GENOMIC DNA]</scope>
    <source>
        <strain evidence="3 4">R-69776</strain>
    </source>
</reference>
<dbReference type="EMBL" id="CAJNBH010000057">
    <property type="protein sequence ID" value="CAE6862290.1"/>
    <property type="molecule type" value="Genomic_DNA"/>
</dbReference>
<dbReference type="InterPro" id="IPR002611">
    <property type="entry name" value="IstB_ATP-bd"/>
</dbReference>
<evidence type="ECO:0000313" key="3">
    <source>
        <dbReference type="EMBL" id="CAE6862290.1"/>
    </source>
</evidence>
<evidence type="ECO:0000313" key="4">
    <source>
        <dbReference type="Proteomes" id="UP000673821"/>
    </source>
</evidence>
<feature type="region of interest" description="Disordered" evidence="1">
    <location>
        <begin position="131"/>
        <end position="154"/>
    </location>
</feature>
<proteinExistence type="predicted"/>
<evidence type="ECO:0000259" key="2">
    <source>
        <dbReference type="Pfam" id="PF01695"/>
    </source>
</evidence>
<organism evidence="3 4">
    <name type="scientific">Paraburkholderia nemoris</name>
    <dbReference type="NCBI Taxonomy" id="2793076"/>
    <lineage>
        <taxon>Bacteria</taxon>
        <taxon>Pseudomonadati</taxon>
        <taxon>Pseudomonadota</taxon>
        <taxon>Betaproteobacteria</taxon>
        <taxon>Burkholderiales</taxon>
        <taxon>Burkholderiaceae</taxon>
        <taxon>Paraburkholderia</taxon>
    </lineage>
</organism>
<protein>
    <submittedName>
        <fullName evidence="3">IS21 family transposase ISBmu1</fullName>
    </submittedName>
</protein>